<evidence type="ECO:0000313" key="7">
    <source>
        <dbReference type="Proteomes" id="UP001567538"/>
    </source>
</evidence>
<dbReference type="InterPro" id="IPR018247">
    <property type="entry name" value="EF_Hand_1_Ca_BS"/>
</dbReference>
<dbReference type="InterPro" id="IPR011992">
    <property type="entry name" value="EF-hand-dom_pair"/>
</dbReference>
<protein>
    <recommendedName>
        <fullName evidence="5">EF-hand domain-containing protein</fullName>
    </recommendedName>
</protein>
<evidence type="ECO:0000256" key="4">
    <source>
        <dbReference type="ARBA" id="ARBA00022837"/>
    </source>
</evidence>
<evidence type="ECO:0000259" key="5">
    <source>
        <dbReference type="PROSITE" id="PS50222"/>
    </source>
</evidence>
<dbReference type="SUPFAM" id="SSF47473">
    <property type="entry name" value="EF-hand"/>
    <property type="match status" value="1"/>
</dbReference>
<name>A0ABD1I2H1_SALDI</name>
<evidence type="ECO:0000313" key="6">
    <source>
        <dbReference type="EMBL" id="KAL1561683.1"/>
    </source>
</evidence>
<keyword evidence="4" id="KW-0106">Calcium</keyword>
<reference evidence="6 7" key="1">
    <citation type="submission" date="2024-06" db="EMBL/GenBank/DDBJ databases">
        <title>A chromosome level genome sequence of Diviner's sage (Salvia divinorum).</title>
        <authorList>
            <person name="Ford S.A."/>
            <person name="Ro D.-K."/>
            <person name="Ness R.W."/>
            <person name="Phillips M.A."/>
        </authorList>
    </citation>
    <scope>NUCLEOTIDE SEQUENCE [LARGE SCALE GENOMIC DNA]</scope>
    <source>
        <strain evidence="6">SAF-2024a</strain>
        <tissue evidence="6">Leaf</tissue>
    </source>
</reference>
<dbReference type="Gene3D" id="1.10.238.10">
    <property type="entry name" value="EF-hand"/>
    <property type="match status" value="1"/>
</dbReference>
<dbReference type="SUPFAM" id="SSF57850">
    <property type="entry name" value="RING/U-box"/>
    <property type="match status" value="1"/>
</dbReference>
<dbReference type="PROSITE" id="PS50222">
    <property type="entry name" value="EF_HAND_2"/>
    <property type="match status" value="1"/>
</dbReference>
<dbReference type="Gene3D" id="3.30.60.90">
    <property type="match status" value="1"/>
</dbReference>
<organism evidence="6 7">
    <name type="scientific">Salvia divinorum</name>
    <name type="common">Maria pastora</name>
    <name type="synonym">Diviner's sage</name>
    <dbReference type="NCBI Taxonomy" id="28513"/>
    <lineage>
        <taxon>Eukaryota</taxon>
        <taxon>Viridiplantae</taxon>
        <taxon>Streptophyta</taxon>
        <taxon>Embryophyta</taxon>
        <taxon>Tracheophyta</taxon>
        <taxon>Spermatophyta</taxon>
        <taxon>Magnoliopsida</taxon>
        <taxon>eudicotyledons</taxon>
        <taxon>Gunneridae</taxon>
        <taxon>Pentapetalae</taxon>
        <taxon>asterids</taxon>
        <taxon>lamiids</taxon>
        <taxon>Lamiales</taxon>
        <taxon>Lamiaceae</taxon>
        <taxon>Nepetoideae</taxon>
        <taxon>Mentheae</taxon>
        <taxon>Salviinae</taxon>
        <taxon>Salvia</taxon>
        <taxon>Salvia subgen. Calosphace</taxon>
    </lineage>
</organism>
<dbReference type="Proteomes" id="UP001567538">
    <property type="component" value="Unassembled WGS sequence"/>
</dbReference>
<proteinExistence type="predicted"/>
<dbReference type="AlphaFoldDB" id="A0ABD1I2H1"/>
<evidence type="ECO:0000256" key="2">
    <source>
        <dbReference type="ARBA" id="ARBA00022771"/>
    </source>
</evidence>
<keyword evidence="2" id="KW-0863">Zinc-finger</keyword>
<accession>A0ABD1I2H1</accession>
<keyword evidence="3" id="KW-0862">Zinc</keyword>
<dbReference type="GO" id="GO:0008270">
    <property type="term" value="F:zinc ion binding"/>
    <property type="evidence" value="ECO:0007669"/>
    <property type="project" value="UniProtKB-KW"/>
</dbReference>
<feature type="domain" description="EF-hand" evidence="5">
    <location>
        <begin position="19"/>
        <end position="54"/>
    </location>
</feature>
<comment type="caution">
    <text evidence="6">The sequence shown here is derived from an EMBL/GenBank/DDBJ whole genome shotgun (WGS) entry which is preliminary data.</text>
</comment>
<dbReference type="InterPro" id="IPR043145">
    <property type="entry name" value="Znf_ZZ_sf"/>
</dbReference>
<evidence type="ECO:0000256" key="1">
    <source>
        <dbReference type="ARBA" id="ARBA00022723"/>
    </source>
</evidence>
<dbReference type="EMBL" id="JBEAFC010000003">
    <property type="protein sequence ID" value="KAL1561683.1"/>
    <property type="molecule type" value="Genomic_DNA"/>
</dbReference>
<evidence type="ECO:0000256" key="3">
    <source>
        <dbReference type="ARBA" id="ARBA00022833"/>
    </source>
</evidence>
<sequence length="134" mass="15588">MADGLRRVARAYYERSSEEQRDEAKDFFTRLDLNGDDRISLEEFKSCFASGEEFFSKLDSRSAGFLDFSDVLVLFYHQKKALISISRCDGCSQKIMGPYFSCVLCLDHFPSTYDLCCDCHLLERNREDMQKSRN</sequence>
<dbReference type="InterPro" id="IPR002048">
    <property type="entry name" value="EF_hand_dom"/>
</dbReference>
<dbReference type="PROSITE" id="PS00018">
    <property type="entry name" value="EF_HAND_1"/>
    <property type="match status" value="1"/>
</dbReference>
<keyword evidence="1" id="KW-0479">Metal-binding</keyword>
<keyword evidence="7" id="KW-1185">Reference proteome</keyword>
<gene>
    <name evidence="6" type="ORF">AAHA92_04357</name>
</gene>